<keyword evidence="1" id="KW-0472">Membrane</keyword>
<organism evidence="2 3">
    <name type="scientific">Salinihabitans flavidus</name>
    <dbReference type="NCBI Taxonomy" id="569882"/>
    <lineage>
        <taxon>Bacteria</taxon>
        <taxon>Pseudomonadati</taxon>
        <taxon>Pseudomonadota</taxon>
        <taxon>Alphaproteobacteria</taxon>
        <taxon>Rhodobacterales</taxon>
        <taxon>Roseobacteraceae</taxon>
        <taxon>Salinihabitans</taxon>
    </lineage>
</organism>
<dbReference type="AlphaFoldDB" id="A0A1H8Q7C5"/>
<sequence length="124" mass="13800">MLTPQDIGNKSARLRALMAERLGIRARSLEEATRKAGRQLPGRVRAQINLIVRAERAAGHPKLARMVNEADLDTAFRAVQMYLLSVDRKERRIGAILGVLGSVVFNLLLLFALFVAVLVWRGLL</sequence>
<keyword evidence="1" id="KW-0812">Transmembrane</keyword>
<dbReference type="Proteomes" id="UP000198893">
    <property type="component" value="Unassembled WGS sequence"/>
</dbReference>
<reference evidence="2 3" key="1">
    <citation type="submission" date="2016-10" db="EMBL/GenBank/DDBJ databases">
        <authorList>
            <person name="de Groot N.N."/>
        </authorList>
    </citation>
    <scope>NUCLEOTIDE SEQUENCE [LARGE SCALE GENOMIC DNA]</scope>
    <source>
        <strain evidence="2 3">DSM 27842</strain>
    </source>
</reference>
<evidence type="ECO:0000256" key="1">
    <source>
        <dbReference type="SAM" id="Phobius"/>
    </source>
</evidence>
<dbReference type="RefSeq" id="WP_093116828.1">
    <property type="nucleotide sequence ID" value="NZ_FODS01000006.1"/>
</dbReference>
<dbReference type="EMBL" id="FODS01000006">
    <property type="protein sequence ID" value="SEO49928.1"/>
    <property type="molecule type" value="Genomic_DNA"/>
</dbReference>
<dbReference type="OrthoDB" id="7874312at2"/>
<accession>A0A1H8Q7C5</accession>
<keyword evidence="1" id="KW-1133">Transmembrane helix</keyword>
<keyword evidence="3" id="KW-1185">Reference proteome</keyword>
<name>A0A1H8Q7C5_9RHOB</name>
<gene>
    <name evidence="2" type="ORF">SAMN04490248_10634</name>
</gene>
<dbReference type="STRING" id="569882.SAMN04490248_10634"/>
<proteinExistence type="predicted"/>
<feature type="transmembrane region" description="Helical" evidence="1">
    <location>
        <begin position="93"/>
        <end position="120"/>
    </location>
</feature>
<evidence type="ECO:0000313" key="3">
    <source>
        <dbReference type="Proteomes" id="UP000198893"/>
    </source>
</evidence>
<evidence type="ECO:0000313" key="2">
    <source>
        <dbReference type="EMBL" id="SEO49928.1"/>
    </source>
</evidence>
<protein>
    <submittedName>
        <fullName evidence="2">Uncharacterized protein</fullName>
    </submittedName>
</protein>